<evidence type="ECO:0000256" key="2">
    <source>
        <dbReference type="ARBA" id="ARBA00022598"/>
    </source>
</evidence>
<dbReference type="GO" id="GO:0007018">
    <property type="term" value="P:microtubule-based movement"/>
    <property type="evidence" value="ECO:0007669"/>
    <property type="project" value="InterPro"/>
</dbReference>
<dbReference type="InterPro" id="IPR001752">
    <property type="entry name" value="Kinesin_motor_dom"/>
</dbReference>
<dbReference type="Pfam" id="PF00225">
    <property type="entry name" value="Kinesin"/>
    <property type="match status" value="1"/>
</dbReference>
<dbReference type="Pfam" id="PF01171">
    <property type="entry name" value="ATP_bind_3"/>
    <property type="match status" value="1"/>
</dbReference>
<dbReference type="EC" id="6.3.4.19" evidence="1"/>
<evidence type="ECO:0000256" key="6">
    <source>
        <dbReference type="ARBA" id="ARBA00048539"/>
    </source>
</evidence>
<evidence type="ECO:0000313" key="11">
    <source>
        <dbReference type="EMBL" id="DBA00748.1"/>
    </source>
</evidence>
<feature type="compositionally biased region" description="Polar residues" evidence="9">
    <location>
        <begin position="887"/>
        <end position="909"/>
    </location>
</feature>
<dbReference type="GO" id="GO:0008017">
    <property type="term" value="F:microtubule binding"/>
    <property type="evidence" value="ECO:0007669"/>
    <property type="project" value="InterPro"/>
</dbReference>
<dbReference type="PROSITE" id="PS50067">
    <property type="entry name" value="KINESIN_MOTOR_2"/>
    <property type="match status" value="1"/>
</dbReference>
<accession>A0AAV2Z083</accession>
<proteinExistence type="inferred from homology"/>
<reference evidence="11" key="1">
    <citation type="submission" date="2022-11" db="EMBL/GenBank/DDBJ databases">
        <authorList>
            <person name="Morgan W.R."/>
            <person name="Tartar A."/>
        </authorList>
    </citation>
    <scope>NUCLEOTIDE SEQUENCE</scope>
    <source>
        <strain evidence="11">ARSEF 373</strain>
    </source>
</reference>
<dbReference type="GO" id="GO:0003777">
    <property type="term" value="F:microtubule motor activity"/>
    <property type="evidence" value="ECO:0007669"/>
    <property type="project" value="InterPro"/>
</dbReference>
<dbReference type="SMART" id="SM00129">
    <property type="entry name" value="KISc"/>
    <property type="match status" value="1"/>
</dbReference>
<evidence type="ECO:0000256" key="9">
    <source>
        <dbReference type="SAM" id="MobiDB-lite"/>
    </source>
</evidence>
<dbReference type="Gene3D" id="3.40.850.10">
    <property type="entry name" value="Kinesin motor domain"/>
    <property type="match status" value="1"/>
</dbReference>
<evidence type="ECO:0000256" key="5">
    <source>
        <dbReference type="ARBA" id="ARBA00022840"/>
    </source>
</evidence>
<dbReference type="InterPro" id="IPR027640">
    <property type="entry name" value="Kinesin-like_fam"/>
</dbReference>
<evidence type="ECO:0000256" key="1">
    <source>
        <dbReference type="ARBA" id="ARBA00013267"/>
    </source>
</evidence>
<dbReference type="GO" id="GO:0008033">
    <property type="term" value="P:tRNA processing"/>
    <property type="evidence" value="ECO:0007669"/>
    <property type="project" value="UniProtKB-KW"/>
</dbReference>
<evidence type="ECO:0000256" key="4">
    <source>
        <dbReference type="ARBA" id="ARBA00022741"/>
    </source>
</evidence>
<comment type="similarity">
    <text evidence="7">Belongs to the TRAFAC class myosin-kinesin ATPase superfamily. Kinesin family.</text>
</comment>
<dbReference type="InterPro" id="IPR014729">
    <property type="entry name" value="Rossmann-like_a/b/a_fold"/>
</dbReference>
<comment type="catalytic activity">
    <reaction evidence="6">
        <text>cytidine(34) in tRNA(Ile2) + L-lysine + ATP = lysidine(34) in tRNA(Ile2) + AMP + diphosphate + H(+)</text>
        <dbReference type="Rhea" id="RHEA:43744"/>
        <dbReference type="Rhea" id="RHEA-COMP:10625"/>
        <dbReference type="Rhea" id="RHEA-COMP:10670"/>
        <dbReference type="ChEBI" id="CHEBI:15378"/>
        <dbReference type="ChEBI" id="CHEBI:30616"/>
        <dbReference type="ChEBI" id="CHEBI:32551"/>
        <dbReference type="ChEBI" id="CHEBI:33019"/>
        <dbReference type="ChEBI" id="CHEBI:82748"/>
        <dbReference type="ChEBI" id="CHEBI:83665"/>
        <dbReference type="ChEBI" id="CHEBI:456215"/>
        <dbReference type="EC" id="6.3.4.19"/>
    </reaction>
</comment>
<feature type="coiled-coil region" evidence="8">
    <location>
        <begin position="809"/>
        <end position="846"/>
    </location>
</feature>
<dbReference type="PROSITE" id="PS00411">
    <property type="entry name" value="KINESIN_MOTOR_1"/>
    <property type="match status" value="1"/>
</dbReference>
<feature type="region of interest" description="Disordered" evidence="9">
    <location>
        <begin position="1063"/>
        <end position="1086"/>
    </location>
</feature>
<keyword evidence="3" id="KW-0819">tRNA processing</keyword>
<keyword evidence="7" id="KW-0505">Motor protein</keyword>
<dbReference type="NCBIfam" id="TIGR02432">
    <property type="entry name" value="lysidine_TilS_N"/>
    <property type="match status" value="1"/>
</dbReference>
<dbReference type="Gene3D" id="3.40.50.620">
    <property type="entry name" value="HUPs"/>
    <property type="match status" value="1"/>
</dbReference>
<feature type="region of interest" description="Disordered" evidence="9">
    <location>
        <begin position="886"/>
        <end position="948"/>
    </location>
</feature>
<dbReference type="SUPFAM" id="SSF52402">
    <property type="entry name" value="Adenine nucleotide alpha hydrolases-like"/>
    <property type="match status" value="1"/>
</dbReference>
<name>A0AAV2Z083_9STRA</name>
<dbReference type="AlphaFoldDB" id="A0AAV2Z083"/>
<dbReference type="PANTHER" id="PTHR47969">
    <property type="entry name" value="CHROMOSOME-ASSOCIATED KINESIN KIF4A-RELATED"/>
    <property type="match status" value="1"/>
</dbReference>
<dbReference type="EMBL" id="DAKRPA010000059">
    <property type="protein sequence ID" value="DBA00748.1"/>
    <property type="molecule type" value="Genomic_DNA"/>
</dbReference>
<reference evidence="11" key="2">
    <citation type="journal article" date="2023" name="Microbiol Resour">
        <title>Decontamination and Annotation of the Draft Genome Sequence of the Oomycete Lagenidium giganteum ARSEF 373.</title>
        <authorList>
            <person name="Morgan W.R."/>
            <person name="Tartar A."/>
        </authorList>
    </citation>
    <scope>NUCLEOTIDE SEQUENCE</scope>
    <source>
        <strain evidence="11">ARSEF 373</strain>
    </source>
</reference>
<feature type="region of interest" description="Disordered" evidence="9">
    <location>
        <begin position="1028"/>
        <end position="1048"/>
    </location>
</feature>
<feature type="binding site" evidence="7">
    <location>
        <begin position="485"/>
        <end position="492"/>
    </location>
    <ligand>
        <name>ATP</name>
        <dbReference type="ChEBI" id="CHEBI:30616"/>
    </ligand>
</feature>
<dbReference type="InterPro" id="IPR011063">
    <property type="entry name" value="TilS/TtcA_N"/>
</dbReference>
<gene>
    <name evidence="11" type="ORF">N0F65_001219</name>
</gene>
<protein>
    <recommendedName>
        <fullName evidence="1">tRNA(Ile)-lysidine synthetase</fullName>
        <ecNumber evidence="1">6.3.4.19</ecNumber>
    </recommendedName>
</protein>
<dbReference type="HAMAP" id="MF_01161">
    <property type="entry name" value="tRNA_Ile_lys_synt"/>
    <property type="match status" value="1"/>
</dbReference>
<evidence type="ECO:0000256" key="3">
    <source>
        <dbReference type="ARBA" id="ARBA00022694"/>
    </source>
</evidence>
<dbReference type="GO" id="GO:0051231">
    <property type="term" value="P:spindle elongation"/>
    <property type="evidence" value="ECO:0007669"/>
    <property type="project" value="TreeGrafter"/>
</dbReference>
<evidence type="ECO:0000256" key="7">
    <source>
        <dbReference type="PROSITE-ProRule" id="PRU00283"/>
    </source>
</evidence>
<keyword evidence="4 7" id="KW-0547">Nucleotide-binding</keyword>
<dbReference type="PANTHER" id="PTHR47969:SF29">
    <property type="entry name" value="KINESIN-LIKE PROTEIN"/>
    <property type="match status" value="1"/>
</dbReference>
<keyword evidence="5 7" id="KW-0067">ATP-binding</keyword>
<dbReference type="InterPro" id="IPR027417">
    <property type="entry name" value="P-loop_NTPase"/>
</dbReference>
<evidence type="ECO:0000313" key="12">
    <source>
        <dbReference type="Proteomes" id="UP001146120"/>
    </source>
</evidence>
<dbReference type="InterPro" id="IPR012094">
    <property type="entry name" value="tRNA_Ile_lys_synt"/>
</dbReference>
<comment type="caution">
    <text evidence="11">The sequence shown here is derived from an EMBL/GenBank/DDBJ whole genome shotgun (WGS) entry which is preliminary data.</text>
</comment>
<sequence>MTTMLRAATNGTSALRRCVSLACSASTRARPGVTAAAFDTLLRDAGAGPKKLHALYPTDGFEARDGEFPVAVALSGGADSMALMLLLRQHLKRRRIRTPLMAITVDHQLRLESANEARSVAATCEHWGVRHETARWLWQEEGAGDRPKSSKVQEQARQSRYALLRDVCATHGVRWLFVAHHLGDQLETVLFRLGRASGIKGLAGMSTTTPLDDNVTIVRPLLTVTKTDLKGTCKKFKQEWIEDPSNQSLVYDRVRIREALAELEASPDGPQAIALLQQFQTIAERAHLELFRAERRIFRKYTTKLDDGALLLRMAFLDDERKFEELSHRVLTSIVVDVGKRQNPPRLSSIKRALVDFRTLAPGKTLTLGGCTVRQLADFAAKCCSLDEESTEQEEKLKVVVRVRPLQKAEQPWTKLALIPEPEQPSANKATGDNQVTWEKNGQDKMLLADAVFCGHASQKSVFDSVKDCVDGLLAGYDCSVFAYGQTGTGKTYTMSGLESDNAGSGEEMHRDVGVVPRCIDKLFTDIAADSAVFSIYCSFIEIYNEKIYDILAPDQHAETAAASTSSTTGRRQKDVGSLAHRAGWNRRQPVKEAVSLPIRQKLDGSVFVDGLTSRNISTRDEMLQAFREGSLNREVRDNLYNQHSSRGHSIFQITLRKNIASTDASEGKRNNDDSGAQPPAPRSRLSRLFFVDLAGSEKWHVNGSELSEKYASELASINKSLSALTNCVLALTQRDRAHIPFRDSILTRLLQTCLQGDGRTAFIVTLSPSCESLEESFATLRFAERLKTIRCKPIRKRVFTNEMVGEQRQYYEKQIQSMRVEVNRLRELLKKAQRKNQEIAVATATTANTALVEENKRLKELLMHSERTRLMERSDRGLVKPAAANVASTSFRQSPQQLVARQITSSSAGADATEPLGEGDKLTQTSTPRSTATAASSATPEKAVDEQQTKFDSLVFKLHSKEARLNWMLEAEMEAQNANRDRQAHPQRHVQDQQHVVNVPSPLRAERRTREPEIRSMSDMNVAAPIANNSTPRQRIPAPPQAPQDESKVARNVLKEDSLRVPSTLAESNAETIRSPRAAQARAPVRHVVEKPVTSTKSDQPTSAALLKLVNSGTSERTGKTRDQLVDEYKRARRAELEAMLRTMVNK</sequence>
<dbReference type="Proteomes" id="UP001146120">
    <property type="component" value="Unassembled WGS sequence"/>
</dbReference>
<dbReference type="InterPro" id="IPR012795">
    <property type="entry name" value="tRNA_Ile_lys_synt_N"/>
</dbReference>
<dbReference type="InterPro" id="IPR019821">
    <property type="entry name" value="Kinesin_motor_CS"/>
</dbReference>
<keyword evidence="8" id="KW-0175">Coiled coil</keyword>
<feature type="region of interest" description="Disordered" evidence="9">
    <location>
        <begin position="663"/>
        <end position="683"/>
    </location>
</feature>
<keyword evidence="2" id="KW-0436">Ligase</keyword>
<evidence type="ECO:0000259" key="10">
    <source>
        <dbReference type="PROSITE" id="PS50067"/>
    </source>
</evidence>
<dbReference type="InterPro" id="IPR036961">
    <property type="entry name" value="Kinesin_motor_dom_sf"/>
</dbReference>
<dbReference type="GO" id="GO:0032267">
    <property type="term" value="F:tRNA(Ile)-lysidine synthase activity"/>
    <property type="evidence" value="ECO:0007669"/>
    <property type="project" value="UniProtKB-EC"/>
</dbReference>
<dbReference type="SUPFAM" id="SSF52540">
    <property type="entry name" value="P-loop containing nucleoside triphosphate hydrolases"/>
    <property type="match status" value="1"/>
</dbReference>
<feature type="domain" description="Kinesin motor" evidence="10">
    <location>
        <begin position="396"/>
        <end position="790"/>
    </location>
</feature>
<dbReference type="GO" id="GO:0005875">
    <property type="term" value="C:microtubule associated complex"/>
    <property type="evidence" value="ECO:0007669"/>
    <property type="project" value="TreeGrafter"/>
</dbReference>
<feature type="compositionally biased region" description="Low complexity" evidence="9">
    <location>
        <begin position="924"/>
        <end position="940"/>
    </location>
</feature>
<dbReference type="GO" id="GO:0007052">
    <property type="term" value="P:mitotic spindle organization"/>
    <property type="evidence" value="ECO:0007669"/>
    <property type="project" value="TreeGrafter"/>
</dbReference>
<organism evidence="11 12">
    <name type="scientific">Lagenidium giganteum</name>
    <dbReference type="NCBI Taxonomy" id="4803"/>
    <lineage>
        <taxon>Eukaryota</taxon>
        <taxon>Sar</taxon>
        <taxon>Stramenopiles</taxon>
        <taxon>Oomycota</taxon>
        <taxon>Peronosporomycetes</taxon>
        <taxon>Pythiales</taxon>
        <taxon>Pythiaceae</taxon>
    </lineage>
</organism>
<dbReference type="GO" id="GO:0005524">
    <property type="term" value="F:ATP binding"/>
    <property type="evidence" value="ECO:0007669"/>
    <property type="project" value="UniProtKB-UniRule"/>
</dbReference>
<keyword evidence="12" id="KW-1185">Reference proteome</keyword>
<evidence type="ECO:0000256" key="8">
    <source>
        <dbReference type="SAM" id="Coils"/>
    </source>
</evidence>
<dbReference type="CDD" id="cd01992">
    <property type="entry name" value="TilS_N"/>
    <property type="match status" value="1"/>
</dbReference>
<dbReference type="PRINTS" id="PR00380">
    <property type="entry name" value="KINESINHEAVY"/>
</dbReference>